<dbReference type="PANTHER" id="PTHR31313">
    <property type="entry name" value="TY1 ENHANCER ACTIVATOR"/>
    <property type="match status" value="1"/>
</dbReference>
<dbReference type="GO" id="GO:0008270">
    <property type="term" value="F:zinc ion binding"/>
    <property type="evidence" value="ECO:0007669"/>
    <property type="project" value="InterPro"/>
</dbReference>
<keyword evidence="3" id="KW-0862">Zinc</keyword>
<dbReference type="InterPro" id="IPR007219">
    <property type="entry name" value="XnlR_reg_dom"/>
</dbReference>
<feature type="compositionally biased region" description="Low complexity" evidence="8">
    <location>
        <begin position="29"/>
        <end position="44"/>
    </location>
</feature>
<feature type="region of interest" description="Disordered" evidence="8">
    <location>
        <begin position="764"/>
        <end position="810"/>
    </location>
</feature>
<evidence type="ECO:0000313" key="11">
    <source>
        <dbReference type="EMBL" id="KAK4039717.1"/>
    </source>
</evidence>
<keyword evidence="9" id="KW-1133">Transmembrane helix</keyword>
<evidence type="ECO:0000256" key="4">
    <source>
        <dbReference type="ARBA" id="ARBA00023015"/>
    </source>
</evidence>
<dbReference type="InterPro" id="IPR036864">
    <property type="entry name" value="Zn2-C6_fun-type_DNA-bd_sf"/>
</dbReference>
<feature type="transmembrane region" description="Helical" evidence="9">
    <location>
        <begin position="248"/>
        <end position="269"/>
    </location>
</feature>
<dbReference type="Pfam" id="PF00172">
    <property type="entry name" value="Zn_clus"/>
    <property type="match status" value="1"/>
</dbReference>
<sequence>MDRRTYEGPMDWEYQSQPPVDHSSPFAKFSQKPPTSTFSSPSKQRSANPNPFAFAGIPKGSPLKPQDQPRPPHASFFDPQLQRKPSAPAFRNPAFTTPQKRVDELVTFSEYSGAESSPAMTDTSEMPAETPEFDREEDIGKLTLTPSAGRTLFSKTLLRNHASGRGEIARGNRDKIRKRKRQHGDRDVGSARSRLPHDSDDSDSDWEEEPGVKGKGSKGGKSGKRGWFNNFLSAVSDHPSAPAILSRWLQLGVNIVLVSLVLFGIFASVSQIRSDLAHANEKARSVIVNEMSACSANYIKNGCEPRSKRPPALDAVCNEWAACMDQDASAVMQVQVSVKNIAEIMNEFVGVLTYKTWGFVLSLLLVAVVASNVGFGFLRESTLPHPHTKPAEPLHSPPVVPPMLGSAAAHNPQQAYIWAPLSQTPRHVRKNYFANDATDSEASPDLKMIMPPQTPSGRRSPSKGDRGRSPSKGSRVPSPCELCQSETVISCHVGHQPQVSGRSVGTLRLAPVETIVPCPSPIHCIAGHGVLERSGPRGKRTEPSLGAGPAQGRDAAWNCEESWRQGTDLEYAKGGNPNSPPPPPQPARTSGSTSSGNPALSPAGQTGGLSANATSGASKRKRGLGVVTPNACTECRKKRAKCDGHKPCGRCKAQKDVECVYEIPVRQSKENLRHELEQLRRQQRNNEQVISALVRPDLWEEVLSRLRKGQSVESISDWLGGAMPSGGGALPSISRLLNQGSSAPPALTGYGPAAPNSYAPLPTGLSAVSPVPGPQQLGIRHDGDQQSPWGGHFSTQSHPTPSSSHADAGWNPEVIRNTQSRVGSWVESQVDDSEAAKGRGFGHILLPEVPELQVPPGTWTTITSDPGLVQHLLALYFCWEYPTFASLSKEHFLKDFMEGRPRFCSSILVNALLALGCRFSNQPNTRSVPDDPHTSGNHFFKECQRLYYQEQNHHKLTTIQALGIMSIREASCGRDSESWYYAGQSIRLAIEMGLHRLQSDCKDDDESAVQAATFWGAFALDHAWSLATGSLPQCSCFPRLPPKPAIIDDIEASLWIPYTDDGKHTPCQLPVLPELSQSPGAPLQRSCEQPSNVRSVYKCFCELSELVHQSLYILHSPGRPLTSRDLLTIYTQYLNWYDKIPEVLRLGHNFTPAVLFAHMYYHFAILLLFRPLIKLRIIGSSLSPRDVCSQAADAITGLLRSYAQLYTLRRTPSFVPYFVLTSSIMHLAIAAAGSSPPTNKAAGDATQAAQRPRSPAMLDPHVIEALSRGIADLTEMAPCHHFAEQALNILKFLAKKWNIDVEIKTTAGDEPREVELPDESQGTRPMTNSLNFFAPNFLESDFNCTWGGGTASGLGTDLRAGGRPSNAAELADALENPLFWPFPMQGRPMLPVGKELEEAGFELF</sequence>
<keyword evidence="6" id="KW-0804">Transcription</keyword>
<dbReference type="GO" id="GO:0006351">
    <property type="term" value="P:DNA-templated transcription"/>
    <property type="evidence" value="ECO:0007669"/>
    <property type="project" value="InterPro"/>
</dbReference>
<feature type="region of interest" description="Disordered" evidence="8">
    <location>
        <begin position="1"/>
        <end position="138"/>
    </location>
</feature>
<feature type="compositionally biased region" description="Basic and acidic residues" evidence="8">
    <location>
        <begin position="184"/>
        <end position="199"/>
    </location>
</feature>
<accession>A0AAN6PFJ1</accession>
<dbReference type="CDD" id="cd12148">
    <property type="entry name" value="fungal_TF_MHR"/>
    <property type="match status" value="1"/>
</dbReference>
<dbReference type="InterPro" id="IPR001138">
    <property type="entry name" value="Zn2Cys6_DnaBD"/>
</dbReference>
<keyword evidence="7" id="KW-0539">Nucleus</keyword>
<feature type="region of interest" description="Disordered" evidence="8">
    <location>
        <begin position="1234"/>
        <end position="1254"/>
    </location>
</feature>
<dbReference type="SMART" id="SM00066">
    <property type="entry name" value="GAL4"/>
    <property type="match status" value="1"/>
</dbReference>
<dbReference type="CDD" id="cd00067">
    <property type="entry name" value="GAL4"/>
    <property type="match status" value="1"/>
</dbReference>
<feature type="compositionally biased region" description="Polar residues" evidence="8">
    <location>
        <begin position="114"/>
        <end position="124"/>
    </location>
</feature>
<feature type="region of interest" description="Disordered" evidence="8">
    <location>
        <begin position="531"/>
        <end position="555"/>
    </location>
</feature>
<dbReference type="SUPFAM" id="SSF57701">
    <property type="entry name" value="Zn2/Cys6 DNA-binding domain"/>
    <property type="match status" value="1"/>
</dbReference>
<feature type="compositionally biased region" description="Polar residues" evidence="8">
    <location>
        <begin position="587"/>
        <end position="598"/>
    </location>
</feature>
<dbReference type="Proteomes" id="UP001303115">
    <property type="component" value="Unassembled WGS sequence"/>
</dbReference>
<keyword evidence="9" id="KW-0812">Transmembrane</keyword>
<dbReference type="InterPro" id="IPR018767">
    <property type="entry name" value="Brl1/Brr6_dom"/>
</dbReference>
<feature type="region of interest" description="Disordered" evidence="8">
    <location>
        <begin position="436"/>
        <end position="479"/>
    </location>
</feature>
<feature type="region of interest" description="Disordered" evidence="8">
    <location>
        <begin position="569"/>
        <end position="624"/>
    </location>
</feature>
<evidence type="ECO:0000256" key="3">
    <source>
        <dbReference type="ARBA" id="ARBA00022833"/>
    </source>
</evidence>
<evidence type="ECO:0000256" key="6">
    <source>
        <dbReference type="ARBA" id="ARBA00023163"/>
    </source>
</evidence>
<proteinExistence type="predicted"/>
<dbReference type="PROSITE" id="PS50048">
    <property type="entry name" value="ZN2_CY6_FUNGAL_2"/>
    <property type="match status" value="1"/>
</dbReference>
<dbReference type="GO" id="GO:0000981">
    <property type="term" value="F:DNA-binding transcription factor activity, RNA polymerase II-specific"/>
    <property type="evidence" value="ECO:0007669"/>
    <property type="project" value="InterPro"/>
</dbReference>
<protein>
    <submittedName>
        <fullName evidence="11">Nitrogen assimilation transcription factor nit-4</fullName>
    </submittedName>
</protein>
<dbReference type="InterPro" id="IPR051615">
    <property type="entry name" value="Transcr_Regulatory_Elem"/>
</dbReference>
<reference evidence="12" key="1">
    <citation type="journal article" date="2023" name="Mol. Phylogenet. Evol.">
        <title>Genome-scale phylogeny and comparative genomics of the fungal order Sordariales.</title>
        <authorList>
            <person name="Hensen N."/>
            <person name="Bonometti L."/>
            <person name="Westerberg I."/>
            <person name="Brannstrom I.O."/>
            <person name="Guillou S."/>
            <person name="Cros-Aarteil S."/>
            <person name="Calhoun S."/>
            <person name="Haridas S."/>
            <person name="Kuo A."/>
            <person name="Mondo S."/>
            <person name="Pangilinan J."/>
            <person name="Riley R."/>
            <person name="LaButti K."/>
            <person name="Andreopoulos B."/>
            <person name="Lipzen A."/>
            <person name="Chen C."/>
            <person name="Yan M."/>
            <person name="Daum C."/>
            <person name="Ng V."/>
            <person name="Clum A."/>
            <person name="Steindorff A."/>
            <person name="Ohm R.A."/>
            <person name="Martin F."/>
            <person name="Silar P."/>
            <person name="Natvig D.O."/>
            <person name="Lalanne C."/>
            <person name="Gautier V."/>
            <person name="Ament-Velasquez S.L."/>
            <person name="Kruys A."/>
            <person name="Hutchinson M.I."/>
            <person name="Powell A.J."/>
            <person name="Barry K."/>
            <person name="Miller A.N."/>
            <person name="Grigoriev I.V."/>
            <person name="Debuchy R."/>
            <person name="Gladieux P."/>
            <person name="Hiltunen Thoren M."/>
            <person name="Johannesson H."/>
        </authorList>
    </citation>
    <scope>NUCLEOTIDE SEQUENCE [LARGE SCALE GENOMIC DNA]</scope>
    <source>
        <strain evidence="12">CBS 284.82</strain>
    </source>
</reference>
<name>A0AAN6PFJ1_9PEZI</name>
<dbReference type="GO" id="GO:0031965">
    <property type="term" value="C:nuclear membrane"/>
    <property type="evidence" value="ECO:0007669"/>
    <property type="project" value="InterPro"/>
</dbReference>
<keyword evidence="4" id="KW-0805">Transcription regulation</keyword>
<feature type="compositionally biased region" description="Low complexity" evidence="8">
    <location>
        <begin position="794"/>
        <end position="805"/>
    </location>
</feature>
<evidence type="ECO:0000256" key="1">
    <source>
        <dbReference type="ARBA" id="ARBA00004123"/>
    </source>
</evidence>
<keyword evidence="9" id="KW-0472">Membrane</keyword>
<dbReference type="Pfam" id="PF04082">
    <property type="entry name" value="Fungal_trans"/>
    <property type="match status" value="1"/>
</dbReference>
<evidence type="ECO:0000256" key="8">
    <source>
        <dbReference type="SAM" id="MobiDB-lite"/>
    </source>
</evidence>
<dbReference type="PANTHER" id="PTHR31313:SF4">
    <property type="entry name" value="CONIDIAL DEVELOPMENT PROTEIN FLUFFY"/>
    <property type="match status" value="1"/>
</dbReference>
<keyword evidence="12" id="KW-1185">Reference proteome</keyword>
<dbReference type="Pfam" id="PF10104">
    <property type="entry name" value="Brr6_like_C_C"/>
    <property type="match status" value="1"/>
</dbReference>
<evidence type="ECO:0000256" key="5">
    <source>
        <dbReference type="ARBA" id="ARBA00023125"/>
    </source>
</evidence>
<dbReference type="PROSITE" id="PS00463">
    <property type="entry name" value="ZN2_CY6_FUNGAL_1"/>
    <property type="match status" value="1"/>
</dbReference>
<comment type="caution">
    <text evidence="11">The sequence shown here is derived from an EMBL/GenBank/DDBJ whole genome shotgun (WGS) entry which is preliminary data.</text>
</comment>
<feature type="transmembrane region" description="Helical" evidence="9">
    <location>
        <begin position="357"/>
        <end position="378"/>
    </location>
</feature>
<feature type="region of interest" description="Disordered" evidence="8">
    <location>
        <begin position="163"/>
        <end position="221"/>
    </location>
</feature>
<dbReference type="SMART" id="SM01042">
    <property type="entry name" value="Brr6_like_C_C"/>
    <property type="match status" value="1"/>
</dbReference>
<keyword evidence="5" id="KW-0238">DNA-binding</keyword>
<evidence type="ECO:0000256" key="7">
    <source>
        <dbReference type="ARBA" id="ARBA00023242"/>
    </source>
</evidence>
<comment type="subcellular location">
    <subcellularLocation>
        <location evidence="1">Nucleus</location>
    </subcellularLocation>
</comment>
<dbReference type="EMBL" id="MU854393">
    <property type="protein sequence ID" value="KAK4039717.1"/>
    <property type="molecule type" value="Genomic_DNA"/>
</dbReference>
<feature type="compositionally biased region" description="Basic and acidic residues" evidence="8">
    <location>
        <begin position="531"/>
        <end position="542"/>
    </location>
</feature>
<feature type="compositionally biased region" description="Polar residues" evidence="8">
    <location>
        <begin position="608"/>
        <end position="617"/>
    </location>
</feature>
<evidence type="ECO:0000259" key="10">
    <source>
        <dbReference type="PROSITE" id="PS50048"/>
    </source>
</evidence>
<dbReference type="Gene3D" id="4.10.240.10">
    <property type="entry name" value="Zn(2)-C6 fungal-type DNA-binding domain"/>
    <property type="match status" value="1"/>
</dbReference>
<dbReference type="SMART" id="SM00906">
    <property type="entry name" value="Fungal_trans"/>
    <property type="match status" value="1"/>
</dbReference>
<dbReference type="GO" id="GO:0003677">
    <property type="term" value="F:DNA binding"/>
    <property type="evidence" value="ECO:0007669"/>
    <property type="project" value="UniProtKB-KW"/>
</dbReference>
<evidence type="ECO:0000256" key="2">
    <source>
        <dbReference type="ARBA" id="ARBA00022723"/>
    </source>
</evidence>
<feature type="domain" description="Zn(2)-C6 fungal-type" evidence="10">
    <location>
        <begin position="631"/>
        <end position="661"/>
    </location>
</feature>
<organism evidence="11 12">
    <name type="scientific">Parachaetomium inaequale</name>
    <dbReference type="NCBI Taxonomy" id="2588326"/>
    <lineage>
        <taxon>Eukaryota</taxon>
        <taxon>Fungi</taxon>
        <taxon>Dikarya</taxon>
        <taxon>Ascomycota</taxon>
        <taxon>Pezizomycotina</taxon>
        <taxon>Sordariomycetes</taxon>
        <taxon>Sordariomycetidae</taxon>
        <taxon>Sordariales</taxon>
        <taxon>Chaetomiaceae</taxon>
        <taxon>Parachaetomium</taxon>
    </lineage>
</organism>
<dbReference type="GO" id="GO:0055088">
    <property type="term" value="P:lipid homeostasis"/>
    <property type="evidence" value="ECO:0007669"/>
    <property type="project" value="InterPro"/>
</dbReference>
<feature type="compositionally biased region" description="Acidic residues" evidence="8">
    <location>
        <begin position="200"/>
        <end position="209"/>
    </location>
</feature>
<gene>
    <name evidence="11" type="ORF">C8A01DRAFT_46824</name>
</gene>
<evidence type="ECO:0000256" key="9">
    <source>
        <dbReference type="SAM" id="Phobius"/>
    </source>
</evidence>
<evidence type="ECO:0000313" key="12">
    <source>
        <dbReference type="Proteomes" id="UP001303115"/>
    </source>
</evidence>
<keyword evidence="2" id="KW-0479">Metal-binding</keyword>